<dbReference type="RefSeq" id="WP_078350778.1">
    <property type="nucleotide sequence ID" value="NZ_MBTF01000036.1"/>
</dbReference>
<dbReference type="InterPro" id="IPR043738">
    <property type="entry name" value="DUF5683"/>
</dbReference>
<dbReference type="AlphaFoldDB" id="A0A1S9P927"/>
<protein>
    <recommendedName>
        <fullName evidence="2">DUF5683 domain-containing protein</fullName>
    </recommendedName>
</protein>
<reference evidence="3 4" key="1">
    <citation type="submission" date="2016-07" db="EMBL/GenBank/DDBJ databases">
        <title>Genomic analysis of zinc-resistant bacterium Mucilaginibacter pedocola TBZ30.</title>
        <authorList>
            <person name="Huang J."/>
            <person name="Tang J."/>
        </authorList>
    </citation>
    <scope>NUCLEOTIDE SEQUENCE [LARGE SCALE GENOMIC DNA]</scope>
    <source>
        <strain evidence="3 4">TBZ30</strain>
    </source>
</reference>
<dbReference type="OrthoDB" id="9813910at2"/>
<dbReference type="Proteomes" id="UP000189739">
    <property type="component" value="Unassembled WGS sequence"/>
</dbReference>
<feature type="signal peptide" evidence="1">
    <location>
        <begin position="1"/>
        <end position="20"/>
    </location>
</feature>
<proteinExistence type="predicted"/>
<dbReference type="STRING" id="1792845.BC343_15385"/>
<keyword evidence="1" id="KW-0732">Signal</keyword>
<comment type="caution">
    <text evidence="3">The sequence shown here is derived from an EMBL/GenBank/DDBJ whole genome shotgun (WGS) entry which is preliminary data.</text>
</comment>
<keyword evidence="4" id="KW-1185">Reference proteome</keyword>
<accession>A0A1S9P927</accession>
<evidence type="ECO:0000259" key="2">
    <source>
        <dbReference type="Pfam" id="PF18935"/>
    </source>
</evidence>
<feature type="domain" description="DUF5683" evidence="2">
    <location>
        <begin position="62"/>
        <end position="229"/>
    </location>
</feature>
<dbReference type="Pfam" id="PF18935">
    <property type="entry name" value="DUF5683"/>
    <property type="match status" value="1"/>
</dbReference>
<gene>
    <name evidence="3" type="ORF">BC343_15385</name>
</gene>
<dbReference type="EMBL" id="MBTF01000036">
    <property type="protein sequence ID" value="OOQ57473.1"/>
    <property type="molecule type" value="Genomic_DNA"/>
</dbReference>
<organism evidence="3 4">
    <name type="scientific">Mucilaginibacter pedocola</name>
    <dbReference type="NCBI Taxonomy" id="1792845"/>
    <lineage>
        <taxon>Bacteria</taxon>
        <taxon>Pseudomonadati</taxon>
        <taxon>Bacteroidota</taxon>
        <taxon>Sphingobacteriia</taxon>
        <taxon>Sphingobacteriales</taxon>
        <taxon>Sphingobacteriaceae</taxon>
        <taxon>Mucilaginibacter</taxon>
    </lineage>
</organism>
<evidence type="ECO:0000313" key="4">
    <source>
        <dbReference type="Proteomes" id="UP000189739"/>
    </source>
</evidence>
<feature type="chain" id="PRO_5010589558" description="DUF5683 domain-containing protein" evidence="1">
    <location>
        <begin position="21"/>
        <end position="232"/>
    </location>
</feature>
<sequence length="232" mass="25886">MLKQLFVTVLFIGFATVCLAQTTDTLAKRKDTTSVVKRDTVVRSSFAPKIKKEKTYHPDSTHIPSLAVKRSLIVPGWGQVYNKKYWKVPIIYGGIGLLGAAVIYNQRYFQQFLALAKITKTGTEPKPGEPLYASYLKYQTEYELYKSAGYQALADASDSYLRNRDLSILGILLAWGIQAVDAYVDAKFISSYTVDNDLSLRVTPGLINQQPVYAANFSGSYIPGIKITFTLK</sequence>
<evidence type="ECO:0000256" key="1">
    <source>
        <dbReference type="SAM" id="SignalP"/>
    </source>
</evidence>
<evidence type="ECO:0000313" key="3">
    <source>
        <dbReference type="EMBL" id="OOQ57473.1"/>
    </source>
</evidence>
<name>A0A1S9P927_9SPHI</name>